<dbReference type="InterPro" id="IPR001245">
    <property type="entry name" value="Ser-Thr/Tyr_kinase_cat_dom"/>
</dbReference>
<dbReference type="PROSITE" id="PS50057">
    <property type="entry name" value="FERM_3"/>
    <property type="match status" value="1"/>
</dbReference>
<evidence type="ECO:0000256" key="6">
    <source>
        <dbReference type="ARBA" id="ARBA00022475"/>
    </source>
</evidence>
<evidence type="ECO:0000256" key="3">
    <source>
        <dbReference type="ARBA" id="ARBA00004413"/>
    </source>
</evidence>
<dbReference type="FunFam" id="3.30.200.20:FF:000194">
    <property type="entry name" value="protein-tyrosine kinase 2-beta isoform X1"/>
    <property type="match status" value="1"/>
</dbReference>
<keyword evidence="10 20" id="KW-0547">Nucleotide-binding</keyword>
<dbReference type="Proteomes" id="UP001497382">
    <property type="component" value="Unassembled WGS sequence"/>
</dbReference>
<dbReference type="PROSITE" id="PS50011">
    <property type="entry name" value="PROTEIN_KINASE_DOM"/>
    <property type="match status" value="1"/>
</dbReference>
<keyword evidence="14" id="KW-0727">SH2 domain</keyword>
<dbReference type="SUPFAM" id="SSF56112">
    <property type="entry name" value="Protein kinase-like (PK-like)"/>
    <property type="match status" value="1"/>
</dbReference>
<dbReference type="Gene3D" id="2.30.29.30">
    <property type="entry name" value="Pleckstrin-homology domain (PH domain)/Phosphotyrosine-binding domain (PTB)"/>
    <property type="match status" value="1"/>
</dbReference>
<dbReference type="CDD" id="cd13190">
    <property type="entry name" value="FERM_C_FAK1"/>
    <property type="match status" value="1"/>
</dbReference>
<keyword evidence="16" id="KW-0829">Tyrosine-protein kinase</keyword>
<feature type="domain" description="FERM" evidence="23">
    <location>
        <begin position="503"/>
        <end position="819"/>
    </location>
</feature>
<dbReference type="GO" id="GO:0005737">
    <property type="term" value="C:cytoplasm"/>
    <property type="evidence" value="ECO:0007669"/>
    <property type="project" value="UniProtKB-SubCell"/>
</dbReference>
<dbReference type="InterPro" id="IPR014352">
    <property type="entry name" value="FERM/acyl-CoA-bd_prot_sf"/>
</dbReference>
<evidence type="ECO:0000256" key="8">
    <source>
        <dbReference type="ARBA" id="ARBA00022553"/>
    </source>
</evidence>
<feature type="region of interest" description="Disordered" evidence="21">
    <location>
        <begin position="825"/>
        <end position="848"/>
    </location>
</feature>
<dbReference type="InterPro" id="IPR038563">
    <property type="entry name" value="Endonuclease_7_sf"/>
</dbReference>
<name>A0AAV1ZPP8_9ARAC</name>
<dbReference type="InterPro" id="IPR019748">
    <property type="entry name" value="FERM_central"/>
</dbReference>
<dbReference type="GO" id="GO:0048731">
    <property type="term" value="P:system development"/>
    <property type="evidence" value="ECO:0007669"/>
    <property type="project" value="UniProtKB-ARBA"/>
</dbReference>
<evidence type="ECO:0000259" key="22">
    <source>
        <dbReference type="PROSITE" id="PS50011"/>
    </source>
</evidence>
<dbReference type="GO" id="GO:0005886">
    <property type="term" value="C:plasma membrane"/>
    <property type="evidence" value="ECO:0007669"/>
    <property type="project" value="UniProtKB-SubCell"/>
</dbReference>
<gene>
    <name evidence="24" type="ORF">LARSCL_LOCUS6767</name>
</gene>
<organism evidence="24 25">
    <name type="scientific">Larinioides sclopetarius</name>
    <dbReference type="NCBI Taxonomy" id="280406"/>
    <lineage>
        <taxon>Eukaryota</taxon>
        <taxon>Metazoa</taxon>
        <taxon>Ecdysozoa</taxon>
        <taxon>Arthropoda</taxon>
        <taxon>Chelicerata</taxon>
        <taxon>Arachnida</taxon>
        <taxon>Araneae</taxon>
        <taxon>Araneomorphae</taxon>
        <taxon>Entelegynae</taxon>
        <taxon>Araneoidea</taxon>
        <taxon>Araneidae</taxon>
        <taxon>Larinioides</taxon>
    </lineage>
</organism>
<dbReference type="SUPFAM" id="SSF56672">
    <property type="entry name" value="DNA/RNA polymerases"/>
    <property type="match status" value="1"/>
</dbReference>
<comment type="subcellular location">
    <subcellularLocation>
        <location evidence="1">Cell junction</location>
        <location evidence="1">Focal adhesion</location>
    </subcellularLocation>
    <subcellularLocation>
        <location evidence="3">Cell membrane</location>
        <topology evidence="3">Peripheral membrane protein</topology>
        <orientation evidence="3">Cytoplasmic side</orientation>
    </subcellularLocation>
    <subcellularLocation>
        <location evidence="2">Cell projection</location>
    </subcellularLocation>
    <subcellularLocation>
        <location evidence="4">Cytoplasm</location>
    </subcellularLocation>
</comment>
<dbReference type="PROSITE" id="PS00107">
    <property type="entry name" value="PROTEIN_KINASE_ATP"/>
    <property type="match status" value="1"/>
</dbReference>
<feature type="region of interest" description="Disordered" evidence="21">
    <location>
        <begin position="1157"/>
        <end position="1179"/>
    </location>
</feature>
<dbReference type="InterPro" id="IPR041784">
    <property type="entry name" value="FAK1/PYK2_FERM_C"/>
</dbReference>
<dbReference type="InterPro" id="IPR000719">
    <property type="entry name" value="Prot_kinase_dom"/>
</dbReference>
<dbReference type="InterPro" id="IPR035963">
    <property type="entry name" value="FERM_2"/>
</dbReference>
<dbReference type="InterPro" id="IPR005189">
    <property type="entry name" value="Focal_adhesion_kin_target_dom"/>
</dbReference>
<dbReference type="SUPFAM" id="SSF47031">
    <property type="entry name" value="Second domain of FERM"/>
    <property type="match status" value="1"/>
</dbReference>
<dbReference type="Pfam" id="PF00373">
    <property type="entry name" value="FERM_M"/>
    <property type="match status" value="1"/>
</dbReference>
<dbReference type="GO" id="GO:0005524">
    <property type="term" value="F:ATP binding"/>
    <property type="evidence" value="ECO:0007669"/>
    <property type="project" value="UniProtKB-UniRule"/>
</dbReference>
<keyword evidence="15" id="KW-0472">Membrane</keyword>
<feature type="binding site" evidence="20">
    <location>
        <position position="913"/>
    </location>
    <ligand>
        <name>ATP</name>
        <dbReference type="ChEBI" id="CHEBI:30616"/>
    </ligand>
</feature>
<dbReference type="GO" id="GO:0009887">
    <property type="term" value="P:animal organ morphogenesis"/>
    <property type="evidence" value="ECO:0007669"/>
    <property type="project" value="UniProtKB-ARBA"/>
</dbReference>
<dbReference type="PRINTS" id="PR00109">
    <property type="entry name" value="TYRKINASE"/>
</dbReference>
<evidence type="ECO:0000256" key="2">
    <source>
        <dbReference type="ARBA" id="ARBA00004316"/>
    </source>
</evidence>
<dbReference type="FunFam" id="1.10.510.10:FF:000039">
    <property type="entry name" value="Focal adhesion kinase, isoform D"/>
    <property type="match status" value="1"/>
</dbReference>
<keyword evidence="25" id="KW-1185">Reference proteome</keyword>
<feature type="region of interest" description="Disordered" evidence="21">
    <location>
        <begin position="1230"/>
        <end position="1254"/>
    </location>
</feature>
<reference evidence="24 25" key="1">
    <citation type="submission" date="2024-04" db="EMBL/GenBank/DDBJ databases">
        <authorList>
            <person name="Rising A."/>
            <person name="Reimegard J."/>
            <person name="Sonavane S."/>
            <person name="Akerstrom W."/>
            <person name="Nylinder S."/>
            <person name="Hedman E."/>
            <person name="Kallberg Y."/>
        </authorList>
    </citation>
    <scope>NUCLEOTIDE SEQUENCE [LARGE SCALE GENOMIC DNA]</scope>
</reference>
<dbReference type="InterPro" id="IPR036137">
    <property type="entry name" value="Focal_adhe_kin_target_dom_sf"/>
</dbReference>
<comment type="similarity">
    <text evidence="19">Belongs to the protein kinase superfamily. Tyr protein kinase family. Fes/fps subfamily.</text>
</comment>
<feature type="compositionally biased region" description="Basic and acidic residues" evidence="21">
    <location>
        <begin position="1280"/>
        <end position="1290"/>
    </location>
</feature>
<dbReference type="SUPFAM" id="SSF68993">
    <property type="entry name" value="FAT domain of focal adhesion kinase"/>
    <property type="match status" value="1"/>
</dbReference>
<dbReference type="InterPro" id="IPR011009">
    <property type="entry name" value="Kinase-like_dom_sf"/>
</dbReference>
<evidence type="ECO:0000256" key="4">
    <source>
        <dbReference type="ARBA" id="ARBA00004496"/>
    </source>
</evidence>
<keyword evidence="9" id="KW-0808">Transferase</keyword>
<feature type="compositionally biased region" description="Polar residues" evidence="21">
    <location>
        <begin position="1339"/>
        <end position="1351"/>
    </location>
</feature>
<evidence type="ECO:0000256" key="5">
    <source>
        <dbReference type="ARBA" id="ARBA00011903"/>
    </source>
</evidence>
<dbReference type="InterPro" id="IPR011993">
    <property type="entry name" value="PH-like_dom_sf"/>
</dbReference>
<feature type="domain" description="Protein kinase" evidence="22">
    <location>
        <begin position="881"/>
        <end position="1136"/>
    </location>
</feature>
<dbReference type="InterPro" id="IPR017441">
    <property type="entry name" value="Protein_kinase_ATP_BS"/>
</dbReference>
<dbReference type="InterPro" id="IPR029071">
    <property type="entry name" value="Ubiquitin-like_domsf"/>
</dbReference>
<dbReference type="EMBL" id="CAXIEN010000066">
    <property type="protein sequence ID" value="CAL1273216.1"/>
    <property type="molecule type" value="Genomic_DNA"/>
</dbReference>
<comment type="catalytic activity">
    <reaction evidence="18">
        <text>L-tyrosyl-[protein] + ATP = O-phospho-L-tyrosyl-[protein] + ADP + H(+)</text>
        <dbReference type="Rhea" id="RHEA:10596"/>
        <dbReference type="Rhea" id="RHEA-COMP:10136"/>
        <dbReference type="Rhea" id="RHEA-COMP:20101"/>
        <dbReference type="ChEBI" id="CHEBI:15378"/>
        <dbReference type="ChEBI" id="CHEBI:30616"/>
        <dbReference type="ChEBI" id="CHEBI:46858"/>
        <dbReference type="ChEBI" id="CHEBI:61978"/>
        <dbReference type="ChEBI" id="CHEBI:456216"/>
        <dbReference type="EC" id="2.7.10.2"/>
    </reaction>
</comment>
<dbReference type="CDD" id="cd05056">
    <property type="entry name" value="PTKc_FAK"/>
    <property type="match status" value="1"/>
</dbReference>
<dbReference type="SUPFAM" id="SSF54060">
    <property type="entry name" value="His-Me finger endonucleases"/>
    <property type="match status" value="1"/>
</dbReference>
<evidence type="ECO:0000256" key="20">
    <source>
        <dbReference type="PROSITE-ProRule" id="PRU10141"/>
    </source>
</evidence>
<evidence type="ECO:0000256" key="16">
    <source>
        <dbReference type="ARBA" id="ARBA00023137"/>
    </source>
</evidence>
<dbReference type="GO" id="GO:0004715">
    <property type="term" value="F:non-membrane spanning protein tyrosine kinase activity"/>
    <property type="evidence" value="ECO:0007669"/>
    <property type="project" value="UniProtKB-EC"/>
</dbReference>
<keyword evidence="17" id="KW-0966">Cell projection</keyword>
<dbReference type="GO" id="GO:0042995">
    <property type="term" value="C:cell projection"/>
    <property type="evidence" value="ECO:0007669"/>
    <property type="project" value="UniProtKB-SubCell"/>
</dbReference>
<dbReference type="Pfam" id="PF18038">
    <property type="entry name" value="FERM_N_2"/>
    <property type="match status" value="1"/>
</dbReference>
<comment type="caution">
    <text evidence="24">The sequence shown here is derived from an EMBL/GenBank/DDBJ whole genome shotgun (WGS) entry which is preliminary data.</text>
</comment>
<dbReference type="InterPro" id="IPR000299">
    <property type="entry name" value="FERM_domain"/>
</dbReference>
<dbReference type="GO" id="GO:0005925">
    <property type="term" value="C:focal adhesion"/>
    <property type="evidence" value="ECO:0007669"/>
    <property type="project" value="UniProtKB-SubCell"/>
</dbReference>
<dbReference type="CDD" id="cd14473">
    <property type="entry name" value="FERM_B-lobe"/>
    <property type="match status" value="1"/>
</dbReference>
<dbReference type="PROSITE" id="PS00109">
    <property type="entry name" value="PROTEIN_KINASE_TYR"/>
    <property type="match status" value="1"/>
</dbReference>
<protein>
    <recommendedName>
        <fullName evidence="5">non-specific protein-tyrosine kinase</fullName>
        <ecNumber evidence="5">2.7.10.2</ecNumber>
    </recommendedName>
</protein>
<evidence type="ECO:0000256" key="9">
    <source>
        <dbReference type="ARBA" id="ARBA00022679"/>
    </source>
</evidence>
<feature type="region of interest" description="Disordered" evidence="21">
    <location>
        <begin position="1280"/>
        <end position="1305"/>
    </location>
</feature>
<dbReference type="GO" id="GO:0007172">
    <property type="term" value="P:signal complex assembly"/>
    <property type="evidence" value="ECO:0007669"/>
    <property type="project" value="InterPro"/>
</dbReference>
<evidence type="ECO:0000256" key="17">
    <source>
        <dbReference type="ARBA" id="ARBA00023273"/>
    </source>
</evidence>
<dbReference type="InterPro" id="IPR008266">
    <property type="entry name" value="Tyr_kinase_AS"/>
</dbReference>
<evidence type="ECO:0000259" key="23">
    <source>
        <dbReference type="PROSITE" id="PS50057"/>
    </source>
</evidence>
<dbReference type="InterPro" id="IPR043502">
    <property type="entry name" value="DNA/RNA_pol_sf"/>
</dbReference>
<dbReference type="InterPro" id="IPR020635">
    <property type="entry name" value="Tyr_kinase_cat_dom"/>
</dbReference>
<dbReference type="Gene3D" id="1.20.120.330">
    <property type="entry name" value="Nucleotidyltransferases domain 2"/>
    <property type="match status" value="1"/>
</dbReference>
<dbReference type="SUPFAM" id="SSF50729">
    <property type="entry name" value="PH domain-like"/>
    <property type="match status" value="1"/>
</dbReference>
<accession>A0AAV1ZPP8</accession>
<dbReference type="Gene3D" id="1.20.80.10">
    <property type="match status" value="1"/>
</dbReference>
<dbReference type="Gene3D" id="3.10.20.90">
    <property type="entry name" value="Phosphatidylinositol 3-kinase Catalytic Subunit, Chain A, domain 1"/>
    <property type="match status" value="1"/>
</dbReference>
<keyword evidence="8" id="KW-0597">Phosphoprotein</keyword>
<dbReference type="InterPro" id="IPR019749">
    <property type="entry name" value="Band_41_domain"/>
</dbReference>
<evidence type="ECO:0000256" key="19">
    <source>
        <dbReference type="ARBA" id="ARBA00061333"/>
    </source>
</evidence>
<evidence type="ECO:0000256" key="14">
    <source>
        <dbReference type="ARBA" id="ARBA00022999"/>
    </source>
</evidence>
<evidence type="ECO:0000256" key="12">
    <source>
        <dbReference type="ARBA" id="ARBA00022840"/>
    </source>
</evidence>
<evidence type="ECO:0000256" key="21">
    <source>
        <dbReference type="SAM" id="MobiDB-lite"/>
    </source>
</evidence>
<proteinExistence type="inferred from homology"/>
<evidence type="ECO:0000256" key="13">
    <source>
        <dbReference type="ARBA" id="ARBA00022949"/>
    </source>
</evidence>
<evidence type="ECO:0000313" key="24">
    <source>
        <dbReference type="EMBL" id="CAL1273216.1"/>
    </source>
</evidence>
<dbReference type="Pfam" id="PF03623">
    <property type="entry name" value="Focal_AT"/>
    <property type="match status" value="1"/>
</dbReference>
<sequence>MIDFDEKHYKRTNICHICGNVFSKDDDENKKVKDHCHLTGKYRGPAHNKCNLYYRIPKFIPVKIHNLTGYDSHLFIKELGFDASKIDAIPNTEEKYISFSKKIGGMKLRFIDSFKFMPSSLDNLSKNLRKMPENELSKYSPKIRQMKYIKYLKSKFRETSLHFPDDKLDLITRKGVYPYDYMNSEDKYEETKLPPKDKFYNKLNECHITDKEYRHAQRVWKAFNIKNLGEYTDLYVKTDVLILTDVFENFRDVCLKTYKLDPDWYFTAPGLSWDAMLKMTKIKLDLLHNYDMILMLEKGLRGGVSQCCNRYGKANNKYMKNYDKSKESNYLMYLDANNLYGWAMSQFLPYGGFKWIKPKEVNIEDIPDNPKKSLGYILEVDLEYPKELHDAHTDLPLCPENRIPENSKQDSFIYDIKTDDFYEDMKSMVDYFDTSDYQENNPYNMPRCNKKVLGKMKDENSGVIMEEFVGLRSKIMEGQTEERTKSPPPAKVSSPTTEALETAILKVYLNSGSCVIVKFAIDTLVKTVVQAVSSQIACGTRVFESLYGIRLAHTLSDDVYWIHGESIVLQVVKKYQALLSIDEWRYELRVRYLPSDLRELYEKDKITFHYFYEQVKNDYLKLKCNVDQELALQLCCIEIRRFFKDLSHIALDKKSNFEYLERDVGLHKFLPAAVITAHKPKALRKLMQSHMKKFVSLSEVDCMFKFLRLVHPVLLYDREIFKCALGGGWSVPIELVIGPDLGISYLTDRATQPTHMASFQQVQSIHTIQSEYESGCKAILQLKISGTSEMLSISCPTLAVAESMADLIDGYCRLVHKTQTSFWNKRNDRTGSLNSPNSDNADDNSGKKEIVFRGDSSDLIDDEGDYSTPVARDYELNRADIILEEIIGEGQFGDVHKGTYKSKDSMSIPVAIKTCKVESEESVGEKFLEEAYIMQQFDHPHITRLIGICSESPIWIVMELAKHGEMRAYLQNNQSKLELATLILYAYQLSTALSYLECRKFVHRDIAARNVLVSARDCVKLADFGLSRWVEDQSYYKASKGKLPIKWMAPESINFRRFTTASDVWMFGVCMWEILMFGVKPFQGVRNNDVIVKIENGERLPLPPNCPPRLYSLMSQCWSYEPSKRPSFKEMKHVLREILEDERTQIEDTLRRENRRVQAMSWGSSSSDEPPPKPSRHQVDIVAPPVEPTTYIVAPNPEVLAQLIQENANSLPPAWAYVAPASPANTFTVQRLSESEDEGGRSEDNAQESASTKDLVLETKVEHLAQKCQEFNLEQARKRLSYSDHSHGSDSESASTVPGSPTMPNEAECLDTVCVERKLSNGYAESPVTSEAVPITKPMSPTSVSSPSQANAGGHGNDPIYECTTSVVRSVMQLLQGVQKGQHSEYLELVKNVGIELRNLLAAVDHIVPSLPSWSHKEIEMAHGVLSKDMVNLVQAMKQAQRFAQTTLDGEYRKHMLAAAHIIAVNAKNLLDTVANVRARMLSGLGPEDPLPQGVVESHKTDSVIAHESHINQAVESSYYNVQSELVNADQSEMSNQTGGPGTFVT</sequence>
<dbReference type="InterPro" id="IPR041390">
    <property type="entry name" value="FADK_N"/>
</dbReference>
<dbReference type="Gene3D" id="1.10.510.10">
    <property type="entry name" value="Transferase(Phosphotransferase) domain 1"/>
    <property type="match status" value="1"/>
</dbReference>
<dbReference type="PANTHER" id="PTHR46221:SF9">
    <property type="entry name" value="NON-SPECIFIC PROTEIN-TYROSINE KINASE"/>
    <property type="match status" value="1"/>
</dbReference>
<keyword evidence="6" id="KW-1003">Cell membrane</keyword>
<evidence type="ECO:0000313" key="25">
    <source>
        <dbReference type="Proteomes" id="UP001497382"/>
    </source>
</evidence>
<dbReference type="GO" id="GO:0071897">
    <property type="term" value="P:DNA biosynthetic process"/>
    <property type="evidence" value="ECO:0007669"/>
    <property type="project" value="UniProtKB-ARBA"/>
</dbReference>
<keyword evidence="7" id="KW-0963">Cytoplasm</keyword>
<dbReference type="SUPFAM" id="SSF54236">
    <property type="entry name" value="Ubiquitin-like"/>
    <property type="match status" value="1"/>
</dbReference>
<evidence type="ECO:0000256" key="7">
    <source>
        <dbReference type="ARBA" id="ARBA00022490"/>
    </source>
</evidence>
<dbReference type="Gene3D" id="3.30.200.20">
    <property type="entry name" value="Phosphorylase Kinase, domain 1"/>
    <property type="match status" value="1"/>
</dbReference>
<evidence type="ECO:0000256" key="11">
    <source>
        <dbReference type="ARBA" id="ARBA00022777"/>
    </source>
</evidence>
<dbReference type="InterPro" id="IPR044925">
    <property type="entry name" value="His-Me_finger_sf"/>
</dbReference>
<dbReference type="EC" id="2.7.10.2" evidence="5"/>
<evidence type="ECO:0000256" key="18">
    <source>
        <dbReference type="ARBA" id="ARBA00051245"/>
    </source>
</evidence>
<dbReference type="Gene3D" id="3.40.1800.10">
    <property type="entry name" value="His-Me finger endonucleases"/>
    <property type="match status" value="1"/>
</dbReference>
<dbReference type="GO" id="GO:0008284">
    <property type="term" value="P:positive regulation of cell population proliferation"/>
    <property type="evidence" value="ECO:0007669"/>
    <property type="project" value="UniProtKB-ARBA"/>
</dbReference>
<evidence type="ECO:0000256" key="15">
    <source>
        <dbReference type="ARBA" id="ARBA00023136"/>
    </source>
</evidence>
<evidence type="ECO:0000256" key="1">
    <source>
        <dbReference type="ARBA" id="ARBA00004246"/>
    </source>
</evidence>
<dbReference type="SMART" id="SM00219">
    <property type="entry name" value="TyrKc"/>
    <property type="match status" value="1"/>
</dbReference>
<dbReference type="Pfam" id="PF07714">
    <property type="entry name" value="PK_Tyr_Ser-Thr"/>
    <property type="match status" value="1"/>
</dbReference>
<dbReference type="InterPro" id="IPR049385">
    <property type="entry name" value="FAK1-like_FERM_C"/>
</dbReference>
<keyword evidence="11" id="KW-0418">Kinase</keyword>
<keyword evidence="12 20" id="KW-0067">ATP-binding</keyword>
<dbReference type="PANTHER" id="PTHR46221">
    <property type="entry name" value="FERM AND PDZ DOMAIN-CONTAINING PROTEIN FAMILY MEMBER"/>
    <property type="match status" value="1"/>
</dbReference>
<feature type="region of interest" description="Disordered" evidence="21">
    <location>
        <begin position="1325"/>
        <end position="1358"/>
    </location>
</feature>
<keyword evidence="13" id="KW-0965">Cell junction</keyword>
<feature type="compositionally biased region" description="Polar residues" evidence="21">
    <location>
        <begin position="1291"/>
        <end position="1303"/>
    </location>
</feature>
<dbReference type="SMART" id="SM00295">
    <property type="entry name" value="B41"/>
    <property type="match status" value="1"/>
</dbReference>
<evidence type="ECO:0000256" key="10">
    <source>
        <dbReference type="ARBA" id="ARBA00022741"/>
    </source>
</evidence>
<dbReference type="Pfam" id="PF21477">
    <property type="entry name" value="FERM_C_FAK1"/>
    <property type="match status" value="1"/>
</dbReference>